<evidence type="ECO:0000313" key="2">
    <source>
        <dbReference type="EMBL" id="QDH22028.1"/>
    </source>
</evidence>
<dbReference type="SUPFAM" id="SSF52540">
    <property type="entry name" value="P-loop containing nucleoside triphosphate hydrolases"/>
    <property type="match status" value="1"/>
</dbReference>
<dbReference type="KEGG" id="saca:FFV09_14960"/>
<evidence type="ECO:0000259" key="1">
    <source>
        <dbReference type="SMART" id="SM00382"/>
    </source>
</evidence>
<dbReference type="InterPro" id="IPR027417">
    <property type="entry name" value="P-loop_NTPase"/>
</dbReference>
<sequence length="422" mass="49162">MEYFVTEIKIKKVRHIENLLIALPKEKRTHLLITGKNGSGKTSVLEGIKWQLEGIHSGEFLNLMRWQSTKEKLEQELEQVKRKSLLRSPHFDGIENERQINLFEESIQYTKDSLEKYAKLELRFSSIQHLVAEAQSGRFILAFFGANRQLSMKVPDAIAKIHFKDAYAPSERVADTFLQYLVYLKTQQAFSMTGGDQAEADRIQGWFDRLQEQLRELFEDPKLKLEFNSRNLNFVLRLEGKREPFDFTALSAGHTAYLEIVSELIMRMEKNEVSSYDLQGVVLIDEIETHLHVSLQKKILPFLTTLFPKLQFIVTTHSPFVLNSIGDTVICDLENRTVMQDFSAYSYESIVEKYFGAEQYSEEIKEKMNEYIALSEKSNLNVQEEVALDQLRMYLDSIPYNMAPEVKIKFDRLELERESEQL</sequence>
<dbReference type="PANTHER" id="PTHR43581">
    <property type="entry name" value="ATP/GTP PHOSPHATASE"/>
    <property type="match status" value="1"/>
</dbReference>
<dbReference type="PANTHER" id="PTHR43581:SF2">
    <property type="entry name" value="EXCINUCLEASE ATPASE SUBUNIT"/>
    <property type="match status" value="1"/>
</dbReference>
<reference evidence="2 3" key="1">
    <citation type="submission" date="2019-06" db="EMBL/GenBank/DDBJ databases">
        <title>Saccharibacillus brassicae sp. nov., an endophytic bacterium isolated from Chinese cabbage seeds (Brassica pekinensis).</title>
        <authorList>
            <person name="Jiang L."/>
            <person name="Lee J."/>
            <person name="Kim S.W."/>
        </authorList>
    </citation>
    <scope>NUCLEOTIDE SEQUENCE [LARGE SCALE GENOMIC DNA]</scope>
    <source>
        <strain evidence="3">KCTC 43072 / ATSA2</strain>
    </source>
</reference>
<dbReference type="RefSeq" id="WP_141448572.1">
    <property type="nucleotide sequence ID" value="NZ_CP041217.1"/>
</dbReference>
<protein>
    <submittedName>
        <fullName evidence="2">AAA family ATPase</fullName>
    </submittedName>
</protein>
<gene>
    <name evidence="2" type="ORF">FFV09_14960</name>
</gene>
<dbReference type="SMART" id="SM00382">
    <property type="entry name" value="AAA"/>
    <property type="match status" value="1"/>
</dbReference>
<dbReference type="EMBL" id="CP041217">
    <property type="protein sequence ID" value="QDH22028.1"/>
    <property type="molecule type" value="Genomic_DNA"/>
</dbReference>
<evidence type="ECO:0000313" key="3">
    <source>
        <dbReference type="Proteomes" id="UP000316968"/>
    </source>
</evidence>
<dbReference type="InterPro" id="IPR003593">
    <property type="entry name" value="AAA+_ATPase"/>
</dbReference>
<dbReference type="InterPro" id="IPR051396">
    <property type="entry name" value="Bact_Antivir_Def_Nuclease"/>
</dbReference>
<keyword evidence="3" id="KW-1185">Reference proteome</keyword>
<dbReference type="OrthoDB" id="9801813at2"/>
<dbReference type="Gene3D" id="3.40.50.300">
    <property type="entry name" value="P-loop containing nucleotide triphosphate hydrolases"/>
    <property type="match status" value="1"/>
</dbReference>
<organism evidence="2 3">
    <name type="scientific">Saccharibacillus brassicae</name>
    <dbReference type="NCBI Taxonomy" id="2583377"/>
    <lineage>
        <taxon>Bacteria</taxon>
        <taxon>Bacillati</taxon>
        <taxon>Bacillota</taxon>
        <taxon>Bacilli</taxon>
        <taxon>Bacillales</taxon>
        <taxon>Paenibacillaceae</taxon>
        <taxon>Saccharibacillus</taxon>
    </lineage>
</organism>
<accession>A0A4Y6UZR6</accession>
<proteinExistence type="predicted"/>
<dbReference type="Pfam" id="PF13304">
    <property type="entry name" value="AAA_21"/>
    <property type="match status" value="1"/>
</dbReference>
<dbReference type="InterPro" id="IPR003959">
    <property type="entry name" value="ATPase_AAA_core"/>
</dbReference>
<dbReference type="GO" id="GO:0005524">
    <property type="term" value="F:ATP binding"/>
    <property type="evidence" value="ECO:0007669"/>
    <property type="project" value="InterPro"/>
</dbReference>
<feature type="domain" description="AAA+ ATPase" evidence="1">
    <location>
        <begin position="27"/>
        <end position="336"/>
    </location>
</feature>
<dbReference type="Proteomes" id="UP000316968">
    <property type="component" value="Chromosome"/>
</dbReference>
<dbReference type="GO" id="GO:0016887">
    <property type="term" value="F:ATP hydrolysis activity"/>
    <property type="evidence" value="ECO:0007669"/>
    <property type="project" value="InterPro"/>
</dbReference>
<name>A0A4Y6UZR6_SACBS</name>
<dbReference type="AlphaFoldDB" id="A0A4Y6UZR6"/>